<proteinExistence type="predicted"/>
<accession>A0A8H2X1E0</accession>
<evidence type="ECO:0000313" key="2">
    <source>
        <dbReference type="Proteomes" id="UP000663846"/>
    </source>
</evidence>
<dbReference type="Proteomes" id="UP000663846">
    <property type="component" value="Unassembled WGS sequence"/>
</dbReference>
<evidence type="ECO:0000313" key="1">
    <source>
        <dbReference type="EMBL" id="CAE6413709.1"/>
    </source>
</evidence>
<comment type="caution">
    <text evidence="1">The sequence shown here is derived from an EMBL/GenBank/DDBJ whole genome shotgun (WGS) entry which is preliminary data.</text>
</comment>
<name>A0A8H2X1E0_9AGAM</name>
<dbReference type="EMBL" id="CAJMWS010000314">
    <property type="protein sequence ID" value="CAE6413709.1"/>
    <property type="molecule type" value="Genomic_DNA"/>
</dbReference>
<protein>
    <submittedName>
        <fullName evidence="1">Uncharacterized protein</fullName>
    </submittedName>
</protein>
<organism evidence="1 2">
    <name type="scientific">Rhizoctonia solani</name>
    <dbReference type="NCBI Taxonomy" id="456999"/>
    <lineage>
        <taxon>Eukaryota</taxon>
        <taxon>Fungi</taxon>
        <taxon>Dikarya</taxon>
        <taxon>Basidiomycota</taxon>
        <taxon>Agaricomycotina</taxon>
        <taxon>Agaricomycetes</taxon>
        <taxon>Cantharellales</taxon>
        <taxon>Ceratobasidiaceae</taxon>
        <taxon>Rhizoctonia</taxon>
    </lineage>
</organism>
<gene>
    <name evidence="1" type="ORF">RDB_LOCUS72080</name>
</gene>
<reference evidence="1" key="1">
    <citation type="submission" date="2021-01" db="EMBL/GenBank/DDBJ databases">
        <authorList>
            <person name="Kaushik A."/>
        </authorList>
    </citation>
    <scope>NUCLEOTIDE SEQUENCE</scope>
    <source>
        <strain evidence="1">AG1-1C</strain>
    </source>
</reference>
<dbReference type="AlphaFoldDB" id="A0A8H2X1E0"/>
<sequence length="353" mass="38879">MDWYLYAELAGRWSENSAGNRLQAGTMSIRSHNRGAASRYTLRAERELQAPILLATTLAAALPAAPPPPPATSVLIPTAYKYLLLVMDNVDNYCDPTQPILRGDYAQATGTPASPYLEQTQVNYTHDQASQFGSHTIREELAGSSIPQGNMNDSLYLPAEPLPLPLPLPPMIVPSQPFFAPQTAVALPSQSMRAPSPVTRPTPAPVVPPIQSCNQSTLDPIVALEEAIDAKNKLVLFRLNHVHFHGLKGSDRMLSYPDLNLQGKMLDEYRNILQSGIPRRFVFNPEDWDTAFKSLGETGFHLFRMEELKIAAIQEINLPAMEKGLALYVRLYPLDTNIAYHASALQVPGTTNL</sequence>